<feature type="compositionally biased region" description="Polar residues" evidence="2">
    <location>
        <begin position="828"/>
        <end position="848"/>
    </location>
</feature>
<feature type="compositionally biased region" description="Polar residues" evidence="2">
    <location>
        <begin position="372"/>
        <end position="389"/>
    </location>
</feature>
<feature type="compositionally biased region" description="Polar residues" evidence="2">
    <location>
        <begin position="9"/>
        <end position="46"/>
    </location>
</feature>
<dbReference type="GO" id="GO:0008017">
    <property type="term" value="F:microtubule binding"/>
    <property type="evidence" value="ECO:0007669"/>
    <property type="project" value="TreeGrafter"/>
</dbReference>
<feature type="coiled-coil region" evidence="1">
    <location>
        <begin position="653"/>
        <end position="688"/>
    </location>
</feature>
<feature type="compositionally biased region" description="Acidic residues" evidence="2">
    <location>
        <begin position="1422"/>
        <end position="1433"/>
    </location>
</feature>
<evidence type="ECO:0000313" key="5">
    <source>
        <dbReference type="Proteomes" id="UP000708208"/>
    </source>
</evidence>
<dbReference type="PANTHER" id="PTHR22736:SF2">
    <property type="entry name" value="COILED-COIL DOMAIN-CONTAINING PROTEIN 66"/>
    <property type="match status" value="1"/>
</dbReference>
<accession>A0A8J2LKL2</accession>
<dbReference type="InterPro" id="IPR040467">
    <property type="entry name" value="CCDC66_dom"/>
</dbReference>
<dbReference type="GO" id="GO:0005874">
    <property type="term" value="C:microtubule"/>
    <property type="evidence" value="ECO:0007669"/>
    <property type="project" value="TreeGrafter"/>
</dbReference>
<feature type="compositionally biased region" description="Polar residues" evidence="2">
    <location>
        <begin position="1249"/>
        <end position="1278"/>
    </location>
</feature>
<feature type="compositionally biased region" description="Polar residues" evidence="2">
    <location>
        <begin position="1720"/>
        <end position="1732"/>
    </location>
</feature>
<dbReference type="Pfam" id="PF15236">
    <property type="entry name" value="CCDC66"/>
    <property type="match status" value="1"/>
</dbReference>
<gene>
    <name evidence="4" type="ORF">AFUS01_LOCUS43714</name>
</gene>
<feature type="region of interest" description="Disordered" evidence="2">
    <location>
        <begin position="1706"/>
        <end position="1743"/>
    </location>
</feature>
<feature type="region of interest" description="Disordered" evidence="2">
    <location>
        <begin position="412"/>
        <end position="452"/>
    </location>
</feature>
<feature type="region of interest" description="Disordered" evidence="2">
    <location>
        <begin position="1462"/>
        <end position="1509"/>
    </location>
</feature>
<feature type="region of interest" description="Disordered" evidence="2">
    <location>
        <begin position="933"/>
        <end position="987"/>
    </location>
</feature>
<organism evidence="4 5">
    <name type="scientific">Allacma fusca</name>
    <dbReference type="NCBI Taxonomy" id="39272"/>
    <lineage>
        <taxon>Eukaryota</taxon>
        <taxon>Metazoa</taxon>
        <taxon>Ecdysozoa</taxon>
        <taxon>Arthropoda</taxon>
        <taxon>Hexapoda</taxon>
        <taxon>Collembola</taxon>
        <taxon>Symphypleona</taxon>
        <taxon>Sminthuridae</taxon>
        <taxon>Allacma</taxon>
    </lineage>
</organism>
<sequence>MVRGKQKTTKAAQHKLQTNSSSNNKGPRGLKNSNSKSGSQLMSKVNQSVSDSTIVVNKSLAKQHGTLGPTLEQSTVPCNFQEKPAKPRVTQSETLTTSNNVTNKTFRTHNGPKISTNSTRLIQQFPQKFCFEPSDSCKDLGVNKQGPPVGNKPIADEVGLNVNIASVTKSICDNSISTDKLFCIPSKVRVQESKSEMLAPELKKPMSLMEQKKQQWAREKEELNGLWSPWGRPMPNPNLPINSQNYMNKLQNSSLQSECHLPPILTNMSPMQQQQQQQQQQQKFMWNCEVDKEALGERVSRKSSLPICINATTGEVHYNHSQGGGRQQTDMFQVNNAVTISSNNNLHNALNISAVKYDSHSSKTVESKKTTHGQQQSAHSVTSTTNGGWSSMDEEAFTSGYHSEVNGCLSNEEFSGMSRNGSGDGPNIGEIPKGKSGGQRGQNQGKNDQGGPHVIVHNITEERRSYIQGPDELKHYTMRSSITVGLDTAVSHTDSYQEIQKLEKKKWLSELEKQREEQRIRKQMEKDEKRPKWGDKGIGVGHFWEPSQSNDHLPQPSRDDTNLATTPAWLEKGLSRMQSSVSQPSLYDNGSSQTNSEFQGATNLFSNQSTIDLRNVVGLGDLTQNERNYLRGQNVPTDPDMNAEKERKRIAAIEHQEAIRKQIEERQQRLKEEKERRLKEELEDEEKAKFMRLRELELIELEARKMRFYNNCHTSEEGEDPKYQYDMSETKDIRKILKTDTEEPDHNEKKQEESKEQEGRRVSPTSEVIPEPVNNQPIDSMPATNYLTTSQSMVNISHSHQSSYKDQEQSLPQTPFGDSVITPEPERNCSSTRSRSLSNQREFGTQTDLESKADAKNNQKNRSHNCLVKGSKSKGSTGEDSETKKVPEKPRWGVAQSKKQYVKQSEKDPLYQHRLKRRMDRIKKIEDRLHGVNGVGIGGGGGDTGTESEEMPSTRSRGRSPPGRFRNRHFNNNNATVHRAPSESTISPRKHVPMKATAKIQERHHSPVESLPRENFSNRHSSRTRKIFPDIPGRTIGPLNTSTNDHFDPFGLNRQRSSENSSRFSSPSLESVNSKNVETHYFKQHVGSTGDSVEVDLESRFVSSTSRSVEIRYEESRNSRLMSPQTKTVIETESICSNDEVTYRKTVFGNSKTIQSEPEIRSQKRHHQPENFSSSDSTHNTYPLNNNNNNRETSQFQLNNQRGEASQFQSNNIRETSQFQSNNNRETSQFQSNNNFETSQFQSNNNRDASQFQLNNNNRSKTSTQIPAQRTPNSQNKSRNSDKPGRQHDKMEKRGKKSRNKASPLKSTNVDVQNIISPTKTPVTIPTRMGSPPVPALLKKLLAGIPVEDIPVCEDFLYEIPRAQTAGSTSNGYKSVESDSSTHHPPLRSRVSSDGGLEIDIDPNYELAGIQLTSHSPHHDEDDAEEKPDELEGYEDKEYAFDGEKDSFIDEKYYFRHDKEEFDEDEKVKDHDDDDDDDEESEKDDVETEETKLFEPYEEDEGDEDEQKEELYREPLYPYPMENINAMSPPPALQVLKSDSPVRARVSSGTTTLEVMADYRKFNLPDYDYDSVKLFPHVDVGGVDMTAAVHNIRRPGTQDTDLSKREKLISYVINNKEVQAQISARDSELSQKGIIEFNVRLPSSSDEVYGSYSDYKDPLLSERQRATIRWLYSSDSSSNSKDSILTHLSYLKKGIQQQQQEWNVVPSDTEETTYDEYESLSHNYLGGSTNDSSSEDSKFSARS</sequence>
<dbReference type="OrthoDB" id="10042846at2759"/>
<evidence type="ECO:0000259" key="3">
    <source>
        <dbReference type="Pfam" id="PF15236"/>
    </source>
</evidence>
<feature type="compositionally biased region" description="Basic and acidic residues" evidence="2">
    <location>
        <begin position="738"/>
        <end position="761"/>
    </location>
</feature>
<feature type="compositionally biased region" description="Basic and acidic residues" evidence="2">
    <location>
        <begin position="1462"/>
        <end position="1471"/>
    </location>
</feature>
<feature type="region of interest" description="Disordered" evidence="2">
    <location>
        <begin position="1149"/>
        <end position="1193"/>
    </location>
</feature>
<feature type="compositionally biased region" description="Low complexity" evidence="2">
    <location>
        <begin position="953"/>
        <end position="974"/>
    </location>
</feature>
<dbReference type="GO" id="GO:0005929">
    <property type="term" value="C:cilium"/>
    <property type="evidence" value="ECO:0007669"/>
    <property type="project" value="TreeGrafter"/>
</dbReference>
<feature type="compositionally biased region" description="Gly residues" evidence="2">
    <location>
        <begin position="933"/>
        <end position="944"/>
    </location>
</feature>
<feature type="compositionally biased region" description="Polar residues" evidence="2">
    <location>
        <begin position="1170"/>
        <end position="1184"/>
    </location>
</feature>
<feature type="region of interest" description="Disordered" evidence="2">
    <location>
        <begin position="65"/>
        <end position="94"/>
    </location>
</feature>
<dbReference type="InterPro" id="IPR039183">
    <property type="entry name" value="CCD66"/>
</dbReference>
<keyword evidence="1" id="KW-0175">Coiled coil</keyword>
<name>A0A8J2LKL2_9HEXA</name>
<feature type="region of interest" description="Disordered" evidence="2">
    <location>
        <begin position="1249"/>
        <end position="1328"/>
    </location>
</feature>
<dbReference type="EMBL" id="CAJVCH010570150">
    <property type="protein sequence ID" value="CAG7834184.1"/>
    <property type="molecule type" value="Genomic_DNA"/>
</dbReference>
<evidence type="ECO:0000313" key="4">
    <source>
        <dbReference type="EMBL" id="CAG7834184.1"/>
    </source>
</evidence>
<feature type="compositionally biased region" description="Acidic residues" evidence="2">
    <location>
        <begin position="1472"/>
        <end position="1488"/>
    </location>
</feature>
<feature type="compositionally biased region" description="Basic and acidic residues" evidence="2">
    <location>
        <begin position="881"/>
        <end position="891"/>
    </location>
</feature>
<feature type="region of interest" description="Disordered" evidence="2">
    <location>
        <begin position="1"/>
        <end position="46"/>
    </location>
</feature>
<feature type="region of interest" description="Disordered" evidence="2">
    <location>
        <begin position="575"/>
        <end position="594"/>
    </location>
</feature>
<feature type="region of interest" description="Disordered" evidence="2">
    <location>
        <begin position="522"/>
        <end position="563"/>
    </location>
</feature>
<feature type="region of interest" description="Disordered" evidence="2">
    <location>
        <begin position="738"/>
        <end position="908"/>
    </location>
</feature>
<reference evidence="4" key="1">
    <citation type="submission" date="2021-06" db="EMBL/GenBank/DDBJ databases">
        <authorList>
            <person name="Hodson N. C."/>
            <person name="Mongue J. A."/>
            <person name="Jaron S. K."/>
        </authorList>
    </citation>
    <scope>NUCLEOTIDE SEQUENCE</scope>
</reference>
<dbReference type="PANTHER" id="PTHR22736">
    <property type="entry name" value="COILED-COIL DOMAIN-CONTAINING PROTEIN 66"/>
    <property type="match status" value="1"/>
</dbReference>
<feature type="domain" description="CCDC66" evidence="3">
    <location>
        <begin position="624"/>
        <end position="707"/>
    </location>
</feature>
<feature type="compositionally biased region" description="Acidic residues" evidence="2">
    <location>
        <begin position="1708"/>
        <end position="1718"/>
    </location>
</feature>
<dbReference type="Proteomes" id="UP000708208">
    <property type="component" value="Unassembled WGS sequence"/>
</dbReference>
<feature type="compositionally biased region" description="Polar residues" evidence="2">
    <location>
        <begin position="576"/>
        <end position="594"/>
    </location>
</feature>
<evidence type="ECO:0000256" key="2">
    <source>
        <dbReference type="SAM" id="MobiDB-lite"/>
    </source>
</evidence>
<feature type="region of interest" description="Disordered" evidence="2">
    <location>
        <begin position="1366"/>
        <end position="1400"/>
    </location>
</feature>
<feature type="region of interest" description="Disordered" evidence="2">
    <location>
        <begin position="1414"/>
        <end position="1442"/>
    </location>
</feature>
<feature type="compositionally biased region" description="Basic and acidic residues" evidence="2">
    <location>
        <begin position="522"/>
        <end position="535"/>
    </location>
</feature>
<dbReference type="GO" id="GO:0060271">
    <property type="term" value="P:cilium assembly"/>
    <property type="evidence" value="ECO:0007669"/>
    <property type="project" value="TreeGrafter"/>
</dbReference>
<feature type="compositionally biased region" description="Polar residues" evidence="2">
    <location>
        <begin position="412"/>
        <end position="421"/>
    </location>
</feature>
<feature type="compositionally biased region" description="Acidic residues" evidence="2">
    <location>
        <begin position="1496"/>
        <end position="1508"/>
    </location>
</feature>
<proteinExistence type="predicted"/>
<comment type="caution">
    <text evidence="4">The sequence shown here is derived from an EMBL/GenBank/DDBJ whole genome shotgun (WGS) entry which is preliminary data.</text>
</comment>
<feature type="region of interest" description="Disordered" evidence="2">
    <location>
        <begin position="361"/>
        <end position="394"/>
    </location>
</feature>
<protein>
    <recommendedName>
        <fullName evidence="3">CCDC66 domain-containing protein</fullName>
    </recommendedName>
</protein>
<feature type="compositionally biased region" description="Polar residues" evidence="2">
    <location>
        <begin position="1305"/>
        <end position="1324"/>
    </location>
</feature>
<feature type="compositionally biased region" description="Polar residues" evidence="2">
    <location>
        <begin position="773"/>
        <end position="802"/>
    </location>
</feature>
<feature type="compositionally biased region" description="Basic and acidic residues" evidence="2">
    <location>
        <begin position="1279"/>
        <end position="1292"/>
    </location>
</feature>
<keyword evidence="5" id="KW-1185">Reference proteome</keyword>
<feature type="region of interest" description="Disordered" evidence="2">
    <location>
        <begin position="1001"/>
        <end position="1046"/>
    </location>
</feature>
<evidence type="ECO:0000256" key="1">
    <source>
        <dbReference type="SAM" id="Coils"/>
    </source>
</evidence>